<evidence type="ECO:0000313" key="2">
    <source>
        <dbReference type="Proteomes" id="UP000827092"/>
    </source>
</evidence>
<dbReference type="Proteomes" id="UP000827092">
    <property type="component" value="Unassembled WGS sequence"/>
</dbReference>
<organism evidence="1 2">
    <name type="scientific">Oedothorax gibbosus</name>
    <dbReference type="NCBI Taxonomy" id="931172"/>
    <lineage>
        <taxon>Eukaryota</taxon>
        <taxon>Metazoa</taxon>
        <taxon>Ecdysozoa</taxon>
        <taxon>Arthropoda</taxon>
        <taxon>Chelicerata</taxon>
        <taxon>Arachnida</taxon>
        <taxon>Araneae</taxon>
        <taxon>Araneomorphae</taxon>
        <taxon>Entelegynae</taxon>
        <taxon>Araneoidea</taxon>
        <taxon>Linyphiidae</taxon>
        <taxon>Erigoninae</taxon>
        <taxon>Oedothorax</taxon>
    </lineage>
</organism>
<dbReference type="AlphaFoldDB" id="A0AAV6W2Q8"/>
<reference evidence="1 2" key="1">
    <citation type="journal article" date="2022" name="Nat. Ecol. Evol.">
        <title>A masculinizing supergene underlies an exaggerated male reproductive morph in a spider.</title>
        <authorList>
            <person name="Hendrickx F."/>
            <person name="De Corte Z."/>
            <person name="Sonet G."/>
            <person name="Van Belleghem S.M."/>
            <person name="Kostlbacher S."/>
            <person name="Vangestel C."/>
        </authorList>
    </citation>
    <scope>NUCLEOTIDE SEQUENCE [LARGE SCALE GENOMIC DNA]</scope>
    <source>
        <strain evidence="1">W744_W776</strain>
    </source>
</reference>
<proteinExistence type="predicted"/>
<name>A0AAV6W2Q8_9ARAC</name>
<sequence length="86" mass="10003">MTQLNEAFGDNLSYYPERECIGISLYTREKCPEKRPPTEGAPNVQWSMIGGISVERLIKAEYGKKFEKMRKRKQREMVSDEATELD</sequence>
<accession>A0AAV6W2Q8</accession>
<evidence type="ECO:0000313" key="1">
    <source>
        <dbReference type="EMBL" id="KAG8202088.1"/>
    </source>
</evidence>
<gene>
    <name evidence="1" type="ORF">JTE90_010450</name>
</gene>
<dbReference type="EMBL" id="JAFNEN010000001">
    <property type="protein sequence ID" value="KAG8202088.1"/>
    <property type="molecule type" value="Genomic_DNA"/>
</dbReference>
<keyword evidence="2" id="KW-1185">Reference proteome</keyword>
<protein>
    <submittedName>
        <fullName evidence="1">Uncharacterized protein</fullName>
    </submittedName>
</protein>
<comment type="caution">
    <text evidence="1">The sequence shown here is derived from an EMBL/GenBank/DDBJ whole genome shotgun (WGS) entry which is preliminary data.</text>
</comment>